<protein>
    <submittedName>
        <fullName evidence="1">Uncharacterized protein</fullName>
    </submittedName>
</protein>
<sequence>MEITLTPHICAYLDVLGGSKIFDDGDSQAADFFLSSMLEFERRLNGLRRDGTPVVKTFTDNIFAAIPLSTTSRFSVGEQVTHFLQEVSAQLQHFLLVAELPMRGAITIGSMLINDKFVFGPAVLQAVRAEEKAIYPRVVLDASVLQALPKQPFVDETLVYTATDGVSSLNYLGLQSWVLKRHREVAENALFAHRTDAAVAAKYQWLLDYNAAIKARIGQLGLGTPA</sequence>
<dbReference type="InterPro" id="IPR029787">
    <property type="entry name" value="Nucleotide_cyclase"/>
</dbReference>
<evidence type="ECO:0000313" key="2">
    <source>
        <dbReference type="Proteomes" id="UP001285263"/>
    </source>
</evidence>
<reference evidence="1 2" key="1">
    <citation type="submission" date="2023-11" db="EMBL/GenBank/DDBJ databases">
        <title>Paucibacter sp. nov., isolated from fresh soil in Korea.</title>
        <authorList>
            <person name="Le N.T.T."/>
        </authorList>
    </citation>
    <scope>NUCLEOTIDE SEQUENCE [LARGE SCALE GENOMIC DNA]</scope>
    <source>
        <strain evidence="1 2">R3-3</strain>
    </source>
</reference>
<proteinExistence type="predicted"/>
<gene>
    <name evidence="1" type="ORF">SNE35_26500</name>
</gene>
<evidence type="ECO:0000313" key="1">
    <source>
        <dbReference type="EMBL" id="MDY0748079.1"/>
    </source>
</evidence>
<dbReference type="RefSeq" id="WP_320426042.1">
    <property type="nucleotide sequence ID" value="NZ_JAXCLA010000009.1"/>
</dbReference>
<dbReference type="Proteomes" id="UP001285263">
    <property type="component" value="Unassembled WGS sequence"/>
</dbReference>
<dbReference type="SUPFAM" id="SSF55073">
    <property type="entry name" value="Nucleotide cyclase"/>
    <property type="match status" value="1"/>
</dbReference>
<name>A0ABU5DS58_9BURK</name>
<accession>A0ABU5DS58</accession>
<dbReference type="EMBL" id="JAXCLA010000009">
    <property type="protein sequence ID" value="MDY0748079.1"/>
    <property type="molecule type" value="Genomic_DNA"/>
</dbReference>
<comment type="caution">
    <text evidence="1">The sequence shown here is derived from an EMBL/GenBank/DDBJ whole genome shotgun (WGS) entry which is preliminary data.</text>
</comment>
<organism evidence="1 2">
    <name type="scientific">Roseateles agri</name>
    <dbReference type="NCBI Taxonomy" id="3098619"/>
    <lineage>
        <taxon>Bacteria</taxon>
        <taxon>Pseudomonadati</taxon>
        <taxon>Pseudomonadota</taxon>
        <taxon>Betaproteobacteria</taxon>
        <taxon>Burkholderiales</taxon>
        <taxon>Sphaerotilaceae</taxon>
        <taxon>Roseateles</taxon>
    </lineage>
</organism>
<keyword evidence="2" id="KW-1185">Reference proteome</keyword>